<dbReference type="RefSeq" id="WP_136566955.1">
    <property type="nucleotide sequence ID" value="NZ_SNTZ01000007.1"/>
</dbReference>
<comment type="caution">
    <text evidence="2">The sequence shown here is derived from an EMBL/GenBank/DDBJ whole genome shotgun (WGS) entry which is preliminary data.</text>
</comment>
<keyword evidence="1" id="KW-0732">Signal</keyword>
<evidence type="ECO:0008006" key="4">
    <source>
        <dbReference type="Google" id="ProtNLM"/>
    </source>
</evidence>
<dbReference type="Proteomes" id="UP000310406">
    <property type="component" value="Unassembled WGS sequence"/>
</dbReference>
<dbReference type="AlphaFoldDB" id="A0A4S8RIV2"/>
<feature type="chain" id="PRO_5020921483" description="Lipocalin-like domain-containing protein" evidence="1">
    <location>
        <begin position="21"/>
        <end position="134"/>
    </location>
</feature>
<protein>
    <recommendedName>
        <fullName evidence="4">Lipocalin-like domain-containing protein</fullName>
    </recommendedName>
</protein>
<evidence type="ECO:0000313" key="2">
    <source>
        <dbReference type="EMBL" id="THV58337.1"/>
    </source>
</evidence>
<gene>
    <name evidence="2" type="ORF">EZV76_12785</name>
</gene>
<organism evidence="2 3">
    <name type="scientific">Flagellimonas alvinocaridis</name>
    <dbReference type="NCBI Taxonomy" id="2530200"/>
    <lineage>
        <taxon>Bacteria</taxon>
        <taxon>Pseudomonadati</taxon>
        <taxon>Bacteroidota</taxon>
        <taxon>Flavobacteriia</taxon>
        <taxon>Flavobacteriales</taxon>
        <taxon>Flavobacteriaceae</taxon>
        <taxon>Flagellimonas</taxon>
    </lineage>
</organism>
<proteinExistence type="predicted"/>
<feature type="signal peptide" evidence="1">
    <location>
        <begin position="1"/>
        <end position="20"/>
    </location>
</feature>
<keyword evidence="3" id="KW-1185">Reference proteome</keyword>
<dbReference type="EMBL" id="SNTZ01000007">
    <property type="protein sequence ID" value="THV58337.1"/>
    <property type="molecule type" value="Genomic_DNA"/>
</dbReference>
<evidence type="ECO:0000313" key="3">
    <source>
        <dbReference type="Proteomes" id="UP000310406"/>
    </source>
</evidence>
<sequence length="134" mass="15540">MKIRFLLFFLAISLTSCSQSNQYVGEYVSNNNSSGIKQRYRLTLNLNGTFEFEQYWAQIGMNSETQATGIEKGKGTWTIKSKLIMLSCNSMTDITQDYRLDFDDTKVSILNDSIVRFVDSKMFWVVNMELKKRI</sequence>
<evidence type="ECO:0000256" key="1">
    <source>
        <dbReference type="SAM" id="SignalP"/>
    </source>
</evidence>
<reference evidence="2 3" key="1">
    <citation type="submission" date="2019-03" db="EMBL/GenBank/DDBJ databases">
        <title>Muricauda SCR12 sp.nov, a marine bacterium isolated from Pacific Ocean:the Okinawa trough.</title>
        <authorList>
            <person name="Liu L."/>
        </authorList>
    </citation>
    <scope>NUCLEOTIDE SEQUENCE [LARGE SCALE GENOMIC DNA]</scope>
    <source>
        <strain evidence="2 3">SCR12</strain>
    </source>
</reference>
<accession>A0A4S8RIV2</accession>
<name>A0A4S8RIV2_9FLAO</name>
<dbReference type="PROSITE" id="PS51257">
    <property type="entry name" value="PROKAR_LIPOPROTEIN"/>
    <property type="match status" value="1"/>
</dbReference>
<dbReference type="OrthoDB" id="1442373at2"/>